<dbReference type="STRING" id="56484.A0A1Y2FM66"/>
<dbReference type="GeneID" id="63785571"/>
<feature type="compositionally biased region" description="Low complexity" evidence="2">
    <location>
        <begin position="417"/>
        <end position="428"/>
    </location>
</feature>
<comment type="caution">
    <text evidence="3">The sequence shown here is derived from an EMBL/GenBank/DDBJ whole genome shotgun (WGS) entry which is preliminary data.</text>
</comment>
<evidence type="ECO:0000313" key="3">
    <source>
        <dbReference type="EMBL" id="ORY85072.1"/>
    </source>
</evidence>
<feature type="region of interest" description="Disordered" evidence="2">
    <location>
        <begin position="371"/>
        <end position="439"/>
    </location>
</feature>
<proteinExistence type="inferred from homology"/>
<evidence type="ECO:0000313" key="4">
    <source>
        <dbReference type="Proteomes" id="UP000193685"/>
    </source>
</evidence>
<sequence>MGNTPSNTGYRTQEEQITHIDGGSLTLESGLAIYTSPQDWKKSVVRALQLARKLAPYYKGLDDYDESWSDEKLLSVLRKALPPTAYNQALLTSVHDPSGAGPSTRSLQPSLTVSPSRPSSYVEANNGQSPTTNRPQRPRAVTVDSSSTVHQLQKTPRVPFGILLYKHAVECPICFLYYPVNIATTRCCRQPICTECFVQIRRPNPHAPVVHADDPQPPPENPETLIMESPVCPYCNVSDFGVIYPQPDVRYDRPAFQPFAASERDVPASASEVVLTDMIRPDWTAKLQRAKDRAARRAANAALLTAHLQRQERRAQAEAAMLLLAGATIRPGEEGGSEGRREARRLRRREVAAIEDQQLAEAIRLSMLEDEARQQREQQNKGKVATTGVQEPGEASAPDESRISERATTKAVSVAEGGSSSRRTSGTRVQAEVPSASCGGHSLPMQELLYAPPPDSFVPAGRLQEEREEEEIVMPARRSTQERTEEEDLETLMKAMQTSPRMQSQCAHPVDGRQ</sequence>
<feature type="compositionally biased region" description="Polar residues" evidence="2">
    <location>
        <begin position="101"/>
        <end position="135"/>
    </location>
</feature>
<feature type="compositionally biased region" description="Basic and acidic residues" evidence="2">
    <location>
        <begin position="399"/>
        <end position="408"/>
    </location>
</feature>
<gene>
    <name evidence="3" type="ORF">BCR37DRAFT_378114</name>
</gene>
<dbReference type="CDD" id="cd24139">
    <property type="entry name" value="SIP5-like"/>
    <property type="match status" value="1"/>
</dbReference>
<dbReference type="Proteomes" id="UP000193685">
    <property type="component" value="Unassembled WGS sequence"/>
</dbReference>
<protein>
    <recommendedName>
        <fullName evidence="5">RING-type domain-containing protein</fullName>
    </recommendedName>
</protein>
<dbReference type="AlphaFoldDB" id="A0A1Y2FM66"/>
<accession>A0A1Y2FM66</accession>
<dbReference type="InterPro" id="IPR003903">
    <property type="entry name" value="UIM_dom"/>
</dbReference>
<dbReference type="PANTHER" id="PTHR31315">
    <property type="entry name" value="PROTEIN SIP5"/>
    <property type="match status" value="1"/>
</dbReference>
<evidence type="ECO:0008006" key="5">
    <source>
        <dbReference type="Google" id="ProtNLM"/>
    </source>
</evidence>
<organism evidence="3 4">
    <name type="scientific">Protomyces lactucae-debilis</name>
    <dbReference type="NCBI Taxonomy" id="2754530"/>
    <lineage>
        <taxon>Eukaryota</taxon>
        <taxon>Fungi</taxon>
        <taxon>Dikarya</taxon>
        <taxon>Ascomycota</taxon>
        <taxon>Taphrinomycotina</taxon>
        <taxon>Taphrinomycetes</taxon>
        <taxon>Taphrinales</taxon>
        <taxon>Protomycetaceae</taxon>
        <taxon>Protomyces</taxon>
    </lineage>
</organism>
<dbReference type="InterPro" id="IPR039301">
    <property type="entry name" value="Sip5/DA2"/>
</dbReference>
<dbReference type="PROSITE" id="PS50330">
    <property type="entry name" value="UIM"/>
    <property type="match status" value="1"/>
</dbReference>
<evidence type="ECO:0000256" key="1">
    <source>
        <dbReference type="ARBA" id="ARBA00010402"/>
    </source>
</evidence>
<feature type="region of interest" description="Disordered" evidence="2">
    <location>
        <begin position="93"/>
        <end position="147"/>
    </location>
</feature>
<dbReference type="OMA" id="ISEPANC"/>
<dbReference type="RefSeq" id="XP_040726855.1">
    <property type="nucleotide sequence ID" value="XM_040868972.1"/>
</dbReference>
<reference evidence="3 4" key="1">
    <citation type="submission" date="2016-07" db="EMBL/GenBank/DDBJ databases">
        <title>Pervasive Adenine N6-methylation of Active Genes in Fungi.</title>
        <authorList>
            <consortium name="DOE Joint Genome Institute"/>
            <person name="Mondo S.J."/>
            <person name="Dannebaum R.O."/>
            <person name="Kuo R.C."/>
            <person name="Labutti K."/>
            <person name="Haridas S."/>
            <person name="Kuo A."/>
            <person name="Salamov A."/>
            <person name="Ahrendt S.R."/>
            <person name="Lipzen A."/>
            <person name="Sullivan W."/>
            <person name="Andreopoulos W.B."/>
            <person name="Clum A."/>
            <person name="Lindquist E."/>
            <person name="Daum C."/>
            <person name="Ramamoorthy G.K."/>
            <person name="Gryganskyi A."/>
            <person name="Culley D."/>
            <person name="Magnuson J.K."/>
            <person name="James T.Y."/>
            <person name="O'Malley M.A."/>
            <person name="Stajich J.E."/>
            <person name="Spatafora J.W."/>
            <person name="Visel A."/>
            <person name="Grigoriev I.V."/>
        </authorList>
    </citation>
    <scope>NUCLEOTIDE SEQUENCE [LARGE SCALE GENOMIC DNA]</scope>
    <source>
        <strain evidence="3 4">12-1054</strain>
    </source>
</reference>
<dbReference type="GO" id="GO:0005737">
    <property type="term" value="C:cytoplasm"/>
    <property type="evidence" value="ECO:0007669"/>
    <property type="project" value="TreeGrafter"/>
</dbReference>
<feature type="region of interest" description="Disordered" evidence="2">
    <location>
        <begin position="452"/>
        <end position="488"/>
    </location>
</feature>
<dbReference type="OrthoDB" id="21471at2759"/>
<evidence type="ECO:0000256" key="2">
    <source>
        <dbReference type="SAM" id="MobiDB-lite"/>
    </source>
</evidence>
<name>A0A1Y2FM66_PROLT</name>
<feature type="compositionally biased region" description="Basic and acidic residues" evidence="2">
    <location>
        <begin position="371"/>
        <end position="380"/>
    </location>
</feature>
<dbReference type="EMBL" id="MCFI01000005">
    <property type="protein sequence ID" value="ORY85072.1"/>
    <property type="molecule type" value="Genomic_DNA"/>
</dbReference>
<dbReference type="PANTHER" id="PTHR31315:SF1">
    <property type="entry name" value="PROTEIN SIP5"/>
    <property type="match status" value="1"/>
</dbReference>
<comment type="similarity">
    <text evidence="1">Belongs to the SIP5 family.</text>
</comment>
<keyword evidence="4" id="KW-1185">Reference proteome</keyword>